<sequence length="152" mass="17865">MVLLPYRSPSPILYFWDCSFISFVVISISLLSDADQKCQNNWKTPTHQFIVYNEKHQAVKSACPLELDIGKPYLFKVCLSETLSPRSNFTIDIYQQSYNFHYIYAPCYEFNYTIPAHHFNVSIVSSSDCFKYLETTCYVFASIVWRRPPKQR</sequence>
<protein>
    <submittedName>
        <fullName evidence="2">Uncharacterized protein</fullName>
    </submittedName>
</protein>
<keyword evidence="1" id="KW-1133">Transmembrane helix</keyword>
<organism evidence="2 3">
    <name type="scientific">Lymnaea stagnalis</name>
    <name type="common">Great pond snail</name>
    <name type="synonym">Helix stagnalis</name>
    <dbReference type="NCBI Taxonomy" id="6523"/>
    <lineage>
        <taxon>Eukaryota</taxon>
        <taxon>Metazoa</taxon>
        <taxon>Spiralia</taxon>
        <taxon>Lophotrochozoa</taxon>
        <taxon>Mollusca</taxon>
        <taxon>Gastropoda</taxon>
        <taxon>Heterobranchia</taxon>
        <taxon>Euthyneura</taxon>
        <taxon>Panpulmonata</taxon>
        <taxon>Hygrophila</taxon>
        <taxon>Lymnaeoidea</taxon>
        <taxon>Lymnaeidae</taxon>
        <taxon>Lymnaea</taxon>
    </lineage>
</organism>
<dbReference type="EMBL" id="CAXITT010000092">
    <property type="protein sequence ID" value="CAL1531537.1"/>
    <property type="molecule type" value="Genomic_DNA"/>
</dbReference>
<proteinExistence type="predicted"/>
<keyword evidence="3" id="KW-1185">Reference proteome</keyword>
<comment type="caution">
    <text evidence="2">The sequence shown here is derived from an EMBL/GenBank/DDBJ whole genome shotgun (WGS) entry which is preliminary data.</text>
</comment>
<evidence type="ECO:0000313" key="2">
    <source>
        <dbReference type="EMBL" id="CAL1531537.1"/>
    </source>
</evidence>
<keyword evidence="1" id="KW-0812">Transmembrane</keyword>
<dbReference type="Proteomes" id="UP001497497">
    <property type="component" value="Unassembled WGS sequence"/>
</dbReference>
<evidence type="ECO:0000256" key="1">
    <source>
        <dbReference type="SAM" id="Phobius"/>
    </source>
</evidence>
<accession>A0AAV2HD26</accession>
<feature type="transmembrane region" description="Helical" evidence="1">
    <location>
        <begin position="12"/>
        <end position="31"/>
    </location>
</feature>
<name>A0AAV2HD26_LYMST</name>
<dbReference type="AlphaFoldDB" id="A0AAV2HD26"/>
<evidence type="ECO:0000313" key="3">
    <source>
        <dbReference type="Proteomes" id="UP001497497"/>
    </source>
</evidence>
<gene>
    <name evidence="2" type="ORF">GSLYS_00005632001</name>
</gene>
<reference evidence="2 3" key="1">
    <citation type="submission" date="2024-04" db="EMBL/GenBank/DDBJ databases">
        <authorList>
            <consortium name="Genoscope - CEA"/>
            <person name="William W."/>
        </authorList>
    </citation>
    <scope>NUCLEOTIDE SEQUENCE [LARGE SCALE GENOMIC DNA]</scope>
</reference>
<keyword evidence="1" id="KW-0472">Membrane</keyword>